<keyword evidence="1" id="KW-0472">Membrane</keyword>
<proteinExistence type="predicted"/>
<sequence>MTRTTPLGAVIRGLVAGTVGTLAMDALLYWRYKRRGGQDSFLAWEFSSTVRTWDDAPAPAQVGRRLYEGLFQRKLPDSQAALVNNITHWGYGILNGAAYGVLAGSLPKPRVTYGPPFGAGVWLTGYAVLPPAGLYKPLYEYDRVTLAKDLSAHLVYGTTTAATFAALSPPS</sequence>
<dbReference type="Proteomes" id="UP001523216">
    <property type="component" value="Unassembled WGS sequence"/>
</dbReference>
<comment type="caution">
    <text evidence="2">The sequence shown here is derived from an EMBL/GenBank/DDBJ whole genome shotgun (WGS) entry which is preliminary data.</text>
</comment>
<name>A0ABT0XUR8_9ACTN</name>
<dbReference type="EMBL" id="JAMQOL010000010">
    <property type="protein sequence ID" value="MCM4077541.1"/>
    <property type="molecule type" value="Genomic_DNA"/>
</dbReference>
<keyword evidence="3" id="KW-1185">Reference proteome</keyword>
<gene>
    <name evidence="2" type="ORF">LXN57_08190</name>
</gene>
<keyword evidence="1" id="KW-1133">Transmembrane helix</keyword>
<reference evidence="2 3" key="1">
    <citation type="submission" date="2022-06" db="EMBL/GenBank/DDBJ databases">
        <title>Actinoplanes abujensis sp. nov., isolated from Nigerian arid soil.</title>
        <authorList>
            <person name="Ding P."/>
        </authorList>
    </citation>
    <scope>NUCLEOTIDE SEQUENCE [LARGE SCALE GENOMIC DNA]</scope>
    <source>
        <strain evidence="3">TRM88002</strain>
    </source>
</reference>
<keyword evidence="1" id="KW-0812">Transmembrane</keyword>
<protein>
    <submittedName>
        <fullName evidence="2">DUF1440 domain-containing protein</fullName>
    </submittedName>
</protein>
<evidence type="ECO:0000256" key="1">
    <source>
        <dbReference type="SAM" id="Phobius"/>
    </source>
</evidence>
<dbReference type="RefSeq" id="WP_251797412.1">
    <property type="nucleotide sequence ID" value="NZ_JAMQOL010000010.1"/>
</dbReference>
<evidence type="ECO:0000313" key="2">
    <source>
        <dbReference type="EMBL" id="MCM4077541.1"/>
    </source>
</evidence>
<organism evidence="2 3">
    <name type="scientific">Paractinoplanes hotanensis</name>
    <dbReference type="NCBI Taxonomy" id="2906497"/>
    <lineage>
        <taxon>Bacteria</taxon>
        <taxon>Bacillati</taxon>
        <taxon>Actinomycetota</taxon>
        <taxon>Actinomycetes</taxon>
        <taxon>Micromonosporales</taxon>
        <taxon>Micromonosporaceae</taxon>
        <taxon>Paractinoplanes</taxon>
    </lineage>
</organism>
<evidence type="ECO:0000313" key="3">
    <source>
        <dbReference type="Proteomes" id="UP001523216"/>
    </source>
</evidence>
<feature type="transmembrane region" description="Helical" evidence="1">
    <location>
        <begin position="6"/>
        <end position="30"/>
    </location>
</feature>
<accession>A0ABT0XUR8</accession>